<sequence length="260" mass="30606">MGCCSSRNFTNQSCESLIQNCEKYLNIHKCKSLDIDRITHRNSYNLLMSKIQFELTCKHLGLNFKDEVFSDFFMQIYKEKKHSYCVRQFSLLGIFLGIGSKEEKAQLLFQNYDLDASNTLTCEEIEYMLKEICKVSFLYLTALALRLTSLEERTLIEKYRNELMNIRDTIVQVFMTQIFEDYTGEITLDEFKKLFEKSHIAILINPSEMRKYSIFLFNKVLDKVQAVKAFINNPELIDKEIRNKLQLNKGEKKKIKITLG</sequence>
<dbReference type="InterPro" id="IPR002048">
    <property type="entry name" value="EF_hand_dom"/>
</dbReference>
<feature type="domain" description="EF-hand" evidence="2">
    <location>
        <begin position="100"/>
        <end position="135"/>
    </location>
</feature>
<comment type="caution">
    <text evidence="3">The sequence shown here is derived from an EMBL/GenBank/DDBJ whole genome shotgun (WGS) entry which is preliminary data.</text>
</comment>
<reference evidence="3 4" key="1">
    <citation type="submission" date="2016-11" db="EMBL/GenBank/DDBJ databases">
        <title>The macronuclear genome of Stentor coeruleus: a giant cell with tiny introns.</title>
        <authorList>
            <person name="Slabodnick M."/>
            <person name="Ruby J.G."/>
            <person name="Reiff S.B."/>
            <person name="Swart E.C."/>
            <person name="Gosai S."/>
            <person name="Prabakaran S."/>
            <person name="Witkowska E."/>
            <person name="Larue G.E."/>
            <person name="Fisher S."/>
            <person name="Freeman R.M."/>
            <person name="Gunawardena J."/>
            <person name="Chu W."/>
            <person name="Stover N.A."/>
            <person name="Gregory B.D."/>
            <person name="Nowacki M."/>
            <person name="Derisi J."/>
            <person name="Roy S.W."/>
            <person name="Marshall W.F."/>
            <person name="Sood P."/>
        </authorList>
    </citation>
    <scope>NUCLEOTIDE SEQUENCE [LARGE SCALE GENOMIC DNA]</scope>
    <source>
        <strain evidence="3">WM001</strain>
    </source>
</reference>
<dbReference type="GO" id="GO:0005509">
    <property type="term" value="F:calcium ion binding"/>
    <property type="evidence" value="ECO:0007669"/>
    <property type="project" value="InterPro"/>
</dbReference>
<accession>A0A1R2BC95</accession>
<evidence type="ECO:0000313" key="4">
    <source>
        <dbReference type="Proteomes" id="UP000187209"/>
    </source>
</evidence>
<dbReference type="Gene3D" id="1.10.238.10">
    <property type="entry name" value="EF-hand"/>
    <property type="match status" value="1"/>
</dbReference>
<keyword evidence="4" id="KW-1185">Reference proteome</keyword>
<dbReference type="PROSITE" id="PS00018">
    <property type="entry name" value="EF_HAND_1"/>
    <property type="match status" value="1"/>
</dbReference>
<keyword evidence="1" id="KW-0106">Calcium</keyword>
<dbReference type="InterPro" id="IPR018247">
    <property type="entry name" value="EF_Hand_1_Ca_BS"/>
</dbReference>
<evidence type="ECO:0000259" key="2">
    <source>
        <dbReference type="PROSITE" id="PS50222"/>
    </source>
</evidence>
<proteinExistence type="predicted"/>
<protein>
    <recommendedName>
        <fullName evidence="2">EF-hand domain-containing protein</fullName>
    </recommendedName>
</protein>
<dbReference type="EMBL" id="MPUH01000754">
    <property type="protein sequence ID" value="OMJ74388.1"/>
    <property type="molecule type" value="Genomic_DNA"/>
</dbReference>
<dbReference type="AlphaFoldDB" id="A0A1R2BC95"/>
<dbReference type="Proteomes" id="UP000187209">
    <property type="component" value="Unassembled WGS sequence"/>
</dbReference>
<dbReference type="PROSITE" id="PS50222">
    <property type="entry name" value="EF_HAND_2"/>
    <property type="match status" value="1"/>
</dbReference>
<gene>
    <name evidence="3" type="ORF">SteCoe_26680</name>
</gene>
<evidence type="ECO:0000313" key="3">
    <source>
        <dbReference type="EMBL" id="OMJ74388.1"/>
    </source>
</evidence>
<dbReference type="SUPFAM" id="SSF47473">
    <property type="entry name" value="EF-hand"/>
    <property type="match status" value="1"/>
</dbReference>
<organism evidence="3 4">
    <name type="scientific">Stentor coeruleus</name>
    <dbReference type="NCBI Taxonomy" id="5963"/>
    <lineage>
        <taxon>Eukaryota</taxon>
        <taxon>Sar</taxon>
        <taxon>Alveolata</taxon>
        <taxon>Ciliophora</taxon>
        <taxon>Postciliodesmatophora</taxon>
        <taxon>Heterotrichea</taxon>
        <taxon>Heterotrichida</taxon>
        <taxon>Stentoridae</taxon>
        <taxon>Stentor</taxon>
    </lineage>
</organism>
<dbReference type="OrthoDB" id="323928at2759"/>
<name>A0A1R2BC95_9CILI</name>
<evidence type="ECO:0000256" key="1">
    <source>
        <dbReference type="ARBA" id="ARBA00022837"/>
    </source>
</evidence>
<dbReference type="InterPro" id="IPR011992">
    <property type="entry name" value="EF-hand-dom_pair"/>
</dbReference>